<evidence type="ECO:0000259" key="1">
    <source>
        <dbReference type="Pfam" id="PF18862"/>
    </source>
</evidence>
<name>A0AA95GCP9_9GAMM</name>
<dbReference type="Pfam" id="PF18862">
    <property type="entry name" value="ApeA_NTD1"/>
    <property type="match status" value="1"/>
</dbReference>
<accession>A0AA95GCP9</accession>
<evidence type="ECO:0000313" key="2">
    <source>
        <dbReference type="EMBL" id="WGL94648.1"/>
    </source>
</evidence>
<dbReference type="AlphaFoldDB" id="A0AA95GCP9"/>
<evidence type="ECO:0000313" key="3">
    <source>
        <dbReference type="Proteomes" id="UP001177597"/>
    </source>
</evidence>
<feature type="domain" description="ApeA N-terminal" evidence="1">
    <location>
        <begin position="63"/>
        <end position="167"/>
    </location>
</feature>
<dbReference type="EMBL" id="CP123498">
    <property type="protein sequence ID" value="WGL94648.1"/>
    <property type="molecule type" value="Genomic_DNA"/>
</dbReference>
<reference evidence="2" key="1">
    <citation type="submission" date="2023-04" db="EMBL/GenBank/DDBJ databases">
        <title>Genome dynamics across the evolutionary transition to endosymbiosis.</title>
        <authorList>
            <person name="Siozios S."/>
            <person name="Nadal-Jimenez P."/>
            <person name="Azagi T."/>
            <person name="Sprong H."/>
            <person name="Frost C.L."/>
            <person name="Parratt S.R."/>
            <person name="Taylor G."/>
            <person name="Brettell L."/>
            <person name="Lew K.C."/>
            <person name="Croft L."/>
            <person name="King K.C."/>
            <person name="Brockhurst M.A."/>
            <person name="Hypsa V."/>
            <person name="Novakova E."/>
            <person name="Darby A.C."/>
            <person name="Hurst G.D.D."/>
        </authorList>
    </citation>
    <scope>NUCLEOTIDE SEQUENCE</scope>
    <source>
        <strain evidence="2">AIh</strain>
    </source>
</reference>
<sequence>MPRNRAPLPRCSRQRRAYVQVKSFPKFSFCSKSLLSALIYSDNKDAKNSLIDSYIDIEKQFPDADFKIKDDIFYQIILKSEKGIRLGSIHEPINKISDLLSLLLFSPVFIDEFLLEKKYKNGVSNVCVYPMMLLDKRTIDLALKENHHHIMPINFSNIDFSLILTNWFAQEKKSNYSALIDSIKHETGLKVKYEVHNEIVMYATQLEFVSIEEGENKSKNKYVHSIKKYLSERIIFCILKKFNIDDIGIFISDLRNEIVHIGKPKKILHQLSVYDLMKISLALKLTIIGFIFEKLSINKQLIYKYQEHFMGFKTN</sequence>
<organism evidence="2 3">
    <name type="scientific">Arsenophonus nasoniae</name>
    <name type="common">son-killer infecting Nasonia vitripennis</name>
    <dbReference type="NCBI Taxonomy" id="638"/>
    <lineage>
        <taxon>Bacteria</taxon>
        <taxon>Pseudomonadati</taxon>
        <taxon>Pseudomonadota</taxon>
        <taxon>Gammaproteobacteria</taxon>
        <taxon>Enterobacterales</taxon>
        <taxon>Morganellaceae</taxon>
        <taxon>Arsenophonus</taxon>
    </lineage>
</organism>
<dbReference type="Proteomes" id="UP001177597">
    <property type="component" value="Chromosome"/>
</dbReference>
<proteinExistence type="predicted"/>
<protein>
    <recommendedName>
        <fullName evidence="1">ApeA N-terminal domain-containing protein</fullName>
    </recommendedName>
</protein>
<dbReference type="RefSeq" id="WP_280628868.1">
    <property type="nucleotide sequence ID" value="NZ_CP123498.1"/>
</dbReference>
<dbReference type="InterPro" id="IPR041223">
    <property type="entry name" value="ApeA_NTD"/>
</dbReference>
<gene>
    <name evidence="2" type="ORF">QE207_13150</name>
</gene>